<accession>A0A444UBH1</accession>
<gene>
    <name evidence="10" type="ORF">EOD39_0256</name>
</gene>
<proteinExistence type="predicted"/>
<feature type="signal peptide" evidence="9">
    <location>
        <begin position="1"/>
        <end position="22"/>
    </location>
</feature>
<sequence length="910" mass="102213">MGVLRSFTFSLLLCGLIGNTTCSCNVTDCFTDYISSLSCFCTGALPSSQYELLTQWDNYLWNSSCKLEPVESDSVARHWCVMSMEDLLTNPNYTVCVRKVSSEPEEERTGCAYVSIAENIKPPPPFNLGLTSDDKGFNISWEMIYTEEDLLNDELEYEVRYKKKEQSWESQTKKHIEEDQRNIFLPFDKLEDCAMYVAEARAGPKQSNGYSGSWSEWSLPVTWKTQCKGRLRYEIYTVLAVLVLLLAVGLSVGIRTKRLQKKLCCLIPSPEDFFKPLYVLHSGDFKSWVGPAYTFSAFDFAENTAVPVVNVQQDFRKKLCEIEGESSGKHSEEQGRSRDSKLYFSSGSVTTDQRDKSTGHVSIDTVTVSDEDGLCCPQYHESEQEAYRAGRGSDISLDYPSAGDLDSSSSSEEDSLLGSRRGGVVISSGCLSVDQGRSHEEMNSMQSPTLGQLFHSHDWEPEPGNLYPQRDAERLSLDSFASNIRSEEEYGYPRIDLDTIDSGFVESDCSSPVESNFDSKGQILFPKLKSIAVSQQVPLKYVVQSTSPSLHELCYQLSISNKEINNLYTDDDPPVQCTLVKEAEHFGRVSYSCSLDFEENIISDDKYQISLQRQFNGTTENTVADTDYKPSLHIKPLRPVNLSFTLSSNQYNFTWDTGYPDHHYLDDHLQFELSYRKKEDPMHSENWLSHQGDPLRKEEELTFDSLVQTKQAKTEDSFFLCTQEEVLNHITYIKPIYHEWSCPAKHGNGDDCKGTQEVASDIVSSPLAALPKSLQSYDEMFSSLSLDLAGVTDSDSGCDDMTRSPDSSWQQATFSFELPPEPESLCYSDDYCTLSDTNNGLIPTKMIRQVVKSAQSPTDSCPVAAESGDDSSDPQHSQNEYDPEYDSYSECLTDSSFSPHSSSRKGSSAL</sequence>
<dbReference type="PANTHER" id="PTHR23037">
    <property type="entry name" value="CYTOKINE RECEPTOR"/>
    <property type="match status" value="1"/>
</dbReference>
<evidence type="ECO:0000256" key="1">
    <source>
        <dbReference type="ARBA" id="ARBA00004167"/>
    </source>
</evidence>
<dbReference type="Proteomes" id="UP000289886">
    <property type="component" value="Unassembled WGS sequence"/>
</dbReference>
<feature type="chain" id="PRO_5019178391" evidence="9">
    <location>
        <begin position="23"/>
        <end position="910"/>
    </location>
</feature>
<dbReference type="PROSITE" id="PS51257">
    <property type="entry name" value="PROKAR_LIPOPROTEIN"/>
    <property type="match status" value="1"/>
</dbReference>
<feature type="transmembrane region" description="Helical" evidence="8">
    <location>
        <begin position="235"/>
        <end position="254"/>
    </location>
</feature>
<feature type="region of interest" description="Disordered" evidence="7">
    <location>
        <begin position="326"/>
        <end position="360"/>
    </location>
</feature>
<evidence type="ECO:0000256" key="5">
    <source>
        <dbReference type="ARBA" id="ARBA00023136"/>
    </source>
</evidence>
<dbReference type="PANTHER" id="PTHR23037:SF36">
    <property type="entry name" value="INTERLEUKIN 21 RECEPTOR, TANDEM DUPLICATE 1"/>
    <property type="match status" value="1"/>
</dbReference>
<reference evidence="10 11" key="1">
    <citation type="submission" date="2019-01" db="EMBL/GenBank/DDBJ databases">
        <title>Draft Genome and Complete Hox-Cluster Characterization of the Sterlet Sturgeon (Acipenser ruthenus).</title>
        <authorList>
            <person name="Wei Q."/>
        </authorList>
    </citation>
    <scope>NUCLEOTIDE SEQUENCE [LARGE SCALE GENOMIC DNA]</scope>
    <source>
        <strain evidence="10">WHYD16114868_AA</strain>
        <tissue evidence="10">Blood</tissue>
    </source>
</reference>
<evidence type="ECO:0000256" key="9">
    <source>
        <dbReference type="SAM" id="SignalP"/>
    </source>
</evidence>
<evidence type="ECO:0000256" key="6">
    <source>
        <dbReference type="ARBA" id="ARBA00023170"/>
    </source>
</evidence>
<feature type="compositionally biased region" description="Basic and acidic residues" evidence="7">
    <location>
        <begin position="326"/>
        <end position="341"/>
    </location>
</feature>
<keyword evidence="5 8" id="KW-0472">Membrane</keyword>
<dbReference type="EMBL" id="SCEB01214897">
    <property type="protein sequence ID" value="RXM32502.1"/>
    <property type="molecule type" value="Genomic_DNA"/>
</dbReference>
<dbReference type="GO" id="GO:0004896">
    <property type="term" value="F:cytokine receptor activity"/>
    <property type="evidence" value="ECO:0007669"/>
    <property type="project" value="TreeGrafter"/>
</dbReference>
<evidence type="ECO:0000256" key="7">
    <source>
        <dbReference type="SAM" id="MobiDB-lite"/>
    </source>
</evidence>
<keyword evidence="2 8" id="KW-0812">Transmembrane</keyword>
<evidence type="ECO:0000256" key="4">
    <source>
        <dbReference type="ARBA" id="ARBA00022989"/>
    </source>
</evidence>
<feature type="region of interest" description="Disordered" evidence="7">
    <location>
        <begin position="851"/>
        <end position="910"/>
    </location>
</feature>
<dbReference type="SUPFAM" id="SSF49265">
    <property type="entry name" value="Fibronectin type III"/>
    <property type="match status" value="1"/>
</dbReference>
<evidence type="ECO:0000313" key="10">
    <source>
        <dbReference type="EMBL" id="RXM32502.1"/>
    </source>
</evidence>
<evidence type="ECO:0000256" key="3">
    <source>
        <dbReference type="ARBA" id="ARBA00022729"/>
    </source>
</evidence>
<protein>
    <submittedName>
        <fullName evidence="10">Interleukin-21 receptor</fullName>
    </submittedName>
</protein>
<dbReference type="GO" id="GO:0009897">
    <property type="term" value="C:external side of plasma membrane"/>
    <property type="evidence" value="ECO:0007669"/>
    <property type="project" value="TreeGrafter"/>
</dbReference>
<evidence type="ECO:0000256" key="2">
    <source>
        <dbReference type="ARBA" id="ARBA00022692"/>
    </source>
</evidence>
<feature type="compositionally biased region" description="Polar residues" evidence="7">
    <location>
        <begin position="890"/>
        <end position="910"/>
    </location>
</feature>
<keyword evidence="4 8" id="KW-1133">Transmembrane helix</keyword>
<name>A0A444UBH1_ACIRT</name>
<comment type="subcellular location">
    <subcellularLocation>
        <location evidence="1">Membrane</location>
        <topology evidence="1">Single-pass membrane protein</topology>
    </subcellularLocation>
</comment>
<dbReference type="InterPro" id="IPR013783">
    <property type="entry name" value="Ig-like_fold"/>
</dbReference>
<keyword evidence="3 9" id="KW-0732">Signal</keyword>
<keyword evidence="6 10" id="KW-0675">Receptor</keyword>
<keyword evidence="11" id="KW-1185">Reference proteome</keyword>
<organism evidence="10 11">
    <name type="scientific">Acipenser ruthenus</name>
    <name type="common">Sterlet sturgeon</name>
    <dbReference type="NCBI Taxonomy" id="7906"/>
    <lineage>
        <taxon>Eukaryota</taxon>
        <taxon>Metazoa</taxon>
        <taxon>Chordata</taxon>
        <taxon>Craniata</taxon>
        <taxon>Vertebrata</taxon>
        <taxon>Euteleostomi</taxon>
        <taxon>Actinopterygii</taxon>
        <taxon>Chondrostei</taxon>
        <taxon>Acipenseriformes</taxon>
        <taxon>Acipenseridae</taxon>
        <taxon>Acipenser</taxon>
    </lineage>
</organism>
<dbReference type="AlphaFoldDB" id="A0A444UBH1"/>
<feature type="compositionally biased region" description="Low complexity" evidence="7">
    <location>
        <begin position="403"/>
        <end position="419"/>
    </location>
</feature>
<comment type="caution">
    <text evidence="10">The sequence shown here is derived from an EMBL/GenBank/DDBJ whole genome shotgun (WGS) entry which is preliminary data.</text>
</comment>
<evidence type="ECO:0000256" key="8">
    <source>
        <dbReference type="SAM" id="Phobius"/>
    </source>
</evidence>
<dbReference type="InterPro" id="IPR036116">
    <property type="entry name" value="FN3_sf"/>
</dbReference>
<feature type="region of interest" description="Disordered" evidence="7">
    <location>
        <begin position="385"/>
        <end position="419"/>
    </location>
</feature>
<dbReference type="Gene3D" id="2.60.40.10">
    <property type="entry name" value="Immunoglobulins"/>
    <property type="match status" value="3"/>
</dbReference>
<evidence type="ECO:0000313" key="11">
    <source>
        <dbReference type="Proteomes" id="UP000289886"/>
    </source>
</evidence>